<reference evidence="1 2" key="1">
    <citation type="journal article" date="2017" name="Genome Biol. Evol.">
        <title>Phytophthora megakarya and P. palmivora, closely related causal agents of cacao black pod rot, underwent increases in genome sizes and gene numbers by different mechanisms.</title>
        <authorList>
            <person name="Ali S.S."/>
            <person name="Shao J."/>
            <person name="Lary D.J."/>
            <person name="Kronmiller B."/>
            <person name="Shen D."/>
            <person name="Strem M.D."/>
            <person name="Amoako-Attah I."/>
            <person name="Akrofi A.Y."/>
            <person name="Begoude B.A."/>
            <person name="Ten Hoopen G.M."/>
            <person name="Coulibaly K."/>
            <person name="Kebe B.I."/>
            <person name="Melnick R.L."/>
            <person name="Guiltinan M.J."/>
            <person name="Tyler B.M."/>
            <person name="Meinhardt L.W."/>
            <person name="Bailey B.A."/>
        </authorList>
    </citation>
    <scope>NUCLEOTIDE SEQUENCE [LARGE SCALE GENOMIC DNA]</scope>
    <source>
        <strain evidence="2">sbr112.9</strain>
    </source>
</reference>
<comment type="caution">
    <text evidence="1">The sequence shown here is derived from an EMBL/GenBank/DDBJ whole genome shotgun (WGS) entry which is preliminary data.</text>
</comment>
<dbReference type="Proteomes" id="UP000237271">
    <property type="component" value="Unassembled WGS sequence"/>
</dbReference>
<evidence type="ECO:0000313" key="2">
    <source>
        <dbReference type="Proteomes" id="UP000237271"/>
    </source>
</evidence>
<gene>
    <name evidence="1" type="ORF">PHPALM_19657</name>
</gene>
<organism evidence="1 2">
    <name type="scientific">Phytophthora palmivora</name>
    <dbReference type="NCBI Taxonomy" id="4796"/>
    <lineage>
        <taxon>Eukaryota</taxon>
        <taxon>Sar</taxon>
        <taxon>Stramenopiles</taxon>
        <taxon>Oomycota</taxon>
        <taxon>Peronosporomycetes</taxon>
        <taxon>Peronosporales</taxon>
        <taxon>Peronosporaceae</taxon>
        <taxon>Phytophthora</taxon>
    </lineage>
</organism>
<protein>
    <submittedName>
        <fullName evidence="1">Uncharacterized protein</fullName>
    </submittedName>
</protein>
<dbReference type="AlphaFoldDB" id="A0A2P4XGV5"/>
<sequence length="201" mass="23181">MTTKVTPELCGSEAAHTLSCHARAMDKLDMFLDHDKMSSSYSPPLLWRVIRRSSPHFYSENPEFVLGLAAFENDTEFWIRNEQLLVKHQPANLDGAVVTEARLPRSHSLQVEDVTRLYRCIRWCFGPLDDIIQTLRRSPHALKLYEIIVESLKGPTRSCKRRRPFGWRKYRGAYMTNDTNLVEFGMVAGDLCLAPCRPVQR</sequence>
<proteinExistence type="predicted"/>
<dbReference type="EMBL" id="NCKW01011054">
    <property type="protein sequence ID" value="POM64771.1"/>
    <property type="molecule type" value="Genomic_DNA"/>
</dbReference>
<keyword evidence="2" id="KW-1185">Reference proteome</keyword>
<name>A0A2P4XGV5_9STRA</name>
<evidence type="ECO:0000313" key="1">
    <source>
        <dbReference type="EMBL" id="POM64771.1"/>
    </source>
</evidence>
<accession>A0A2P4XGV5</accession>
<dbReference type="OrthoDB" id="158114at2759"/>